<organism evidence="3 4">
    <name type="scientific">Phialocephala subalpina</name>
    <dbReference type="NCBI Taxonomy" id="576137"/>
    <lineage>
        <taxon>Eukaryota</taxon>
        <taxon>Fungi</taxon>
        <taxon>Dikarya</taxon>
        <taxon>Ascomycota</taxon>
        <taxon>Pezizomycotina</taxon>
        <taxon>Leotiomycetes</taxon>
        <taxon>Helotiales</taxon>
        <taxon>Mollisiaceae</taxon>
        <taxon>Phialocephala</taxon>
        <taxon>Phialocephala fortinii species complex</taxon>
    </lineage>
</organism>
<evidence type="ECO:0000259" key="1">
    <source>
        <dbReference type="Pfam" id="PF07287"/>
    </source>
</evidence>
<evidence type="ECO:0008006" key="5">
    <source>
        <dbReference type="Google" id="ProtNLM"/>
    </source>
</evidence>
<dbReference type="AlphaFoldDB" id="A0A1L7WL81"/>
<dbReference type="Pfam" id="PF07287">
    <property type="entry name" value="AtuA"/>
    <property type="match status" value="1"/>
</dbReference>
<reference evidence="3 4" key="1">
    <citation type="submission" date="2016-03" db="EMBL/GenBank/DDBJ databases">
        <authorList>
            <person name="Ploux O."/>
        </authorList>
    </citation>
    <scope>NUCLEOTIDE SEQUENCE [LARGE SCALE GENOMIC DNA]</scope>
    <source>
        <strain evidence="3 4">UAMH 11012</strain>
    </source>
</reference>
<dbReference type="InterPro" id="IPR010839">
    <property type="entry name" value="AtuA_N"/>
</dbReference>
<feature type="domain" description="Acyclic terpene utilisation N-terminal" evidence="1">
    <location>
        <begin position="63"/>
        <end position="216"/>
    </location>
</feature>
<evidence type="ECO:0000313" key="3">
    <source>
        <dbReference type="EMBL" id="CZR53527.1"/>
    </source>
</evidence>
<accession>A0A1L7WL81</accession>
<keyword evidence="4" id="KW-1185">Reference proteome</keyword>
<dbReference type="EMBL" id="FJOG01000004">
    <property type="protein sequence ID" value="CZR53527.1"/>
    <property type="molecule type" value="Genomic_DNA"/>
</dbReference>
<dbReference type="STRING" id="576137.A0A1L7WL81"/>
<dbReference type="OrthoDB" id="5863171at2759"/>
<gene>
    <name evidence="3" type="ORF">PAC_03406</name>
</gene>
<sequence>MTIKPVKIVTPVGMMGYGYEVDKLYKGIQLGASAIIIDAGSTDSGPQKLALGEGTCPHEAHVRDFGNVLDAVFHHKVKLIISSAGGDGSNSHVDEFVGIVQDYCVEKGYSLKLAKIYASVPKSVVHKALKQGVITPCGAVPELTATEIDLAVEIVAQMGQEPFMDVMAKVPDFDIIIAGRAYDPSPYAAYAIANGVTNWGTAYHMGKVMECGAQCSWPKSKEALATIWDDRFDILPLQSTSKCSPQSLAAHSLYENPRTDLHAGPGGVLDLTTSSYQQTGERSAGASGAGFHVSNPYTVKLEGAKVLGFRSIWLGSFRDPVLISQIDDFQKRLKEFLHIKFANEKFDIALKAYGKDGTMGPLEVDTSVGKEIFLLGEIQAENQILATQIANSGRVFCVHAPYEGQISTTGNYAMPVTPLEIPLGPVSCFNIYHLLPVEDPLALFPWFVMQVGLESSTAIRNPSFGFDLIKPDPKVPATNCHNDIAAKKVILQRGKTPVTSIAKDIRSKNAGPYEITFDIIFNDLDAWNFAKESPKLTPEALAPLWHANVKDVIACQFSEPARAFKFTLPRPWKAGAFGERDMHCSQQHVPLLNLVL</sequence>
<protein>
    <recommendedName>
        <fullName evidence="5">DUF1446 domain protein</fullName>
    </recommendedName>
</protein>
<proteinExistence type="predicted"/>
<evidence type="ECO:0000259" key="2">
    <source>
        <dbReference type="Pfam" id="PF14330"/>
    </source>
</evidence>
<dbReference type="InterPro" id="IPR025496">
    <property type="entry name" value="DUF4387"/>
</dbReference>
<feature type="domain" description="DUF4387" evidence="2">
    <location>
        <begin position="499"/>
        <end position="594"/>
    </location>
</feature>
<dbReference type="Proteomes" id="UP000184330">
    <property type="component" value="Unassembled WGS sequence"/>
</dbReference>
<evidence type="ECO:0000313" key="4">
    <source>
        <dbReference type="Proteomes" id="UP000184330"/>
    </source>
</evidence>
<name>A0A1L7WL81_9HELO</name>
<dbReference type="Pfam" id="PF14330">
    <property type="entry name" value="DUF4387"/>
    <property type="match status" value="1"/>
</dbReference>